<dbReference type="AlphaFoldDB" id="A0A9J6AZT8"/>
<name>A0A9J6AZT8_SOLCO</name>
<proteinExistence type="predicted"/>
<evidence type="ECO:0000256" key="1">
    <source>
        <dbReference type="SAM" id="MobiDB-lite"/>
    </source>
</evidence>
<evidence type="ECO:0000313" key="2">
    <source>
        <dbReference type="EMBL" id="KAG5630093.1"/>
    </source>
</evidence>
<dbReference type="OrthoDB" id="10362389at2759"/>
<reference evidence="2 3" key="1">
    <citation type="submission" date="2020-09" db="EMBL/GenBank/DDBJ databases">
        <title>De no assembly of potato wild relative species, Solanum commersonii.</title>
        <authorList>
            <person name="Cho K."/>
        </authorList>
    </citation>
    <scope>NUCLEOTIDE SEQUENCE [LARGE SCALE GENOMIC DNA]</scope>
    <source>
        <strain evidence="2">LZ3.2</strain>
        <tissue evidence="2">Leaf</tissue>
    </source>
</reference>
<feature type="region of interest" description="Disordered" evidence="1">
    <location>
        <begin position="1"/>
        <end position="54"/>
    </location>
</feature>
<accession>A0A9J6AZT8</accession>
<feature type="compositionally biased region" description="Basic and acidic residues" evidence="1">
    <location>
        <begin position="27"/>
        <end position="46"/>
    </location>
</feature>
<organism evidence="2 3">
    <name type="scientific">Solanum commersonii</name>
    <name type="common">Commerson's wild potato</name>
    <name type="synonym">Commerson's nightshade</name>
    <dbReference type="NCBI Taxonomy" id="4109"/>
    <lineage>
        <taxon>Eukaryota</taxon>
        <taxon>Viridiplantae</taxon>
        <taxon>Streptophyta</taxon>
        <taxon>Embryophyta</taxon>
        <taxon>Tracheophyta</taxon>
        <taxon>Spermatophyta</taxon>
        <taxon>Magnoliopsida</taxon>
        <taxon>eudicotyledons</taxon>
        <taxon>Gunneridae</taxon>
        <taxon>Pentapetalae</taxon>
        <taxon>asterids</taxon>
        <taxon>lamiids</taxon>
        <taxon>Solanales</taxon>
        <taxon>Solanaceae</taxon>
        <taxon>Solanoideae</taxon>
        <taxon>Solaneae</taxon>
        <taxon>Solanum</taxon>
    </lineage>
</organism>
<dbReference type="Proteomes" id="UP000824120">
    <property type="component" value="Chromosome 1"/>
</dbReference>
<protein>
    <submittedName>
        <fullName evidence="2">Uncharacterized protein</fullName>
    </submittedName>
</protein>
<sequence>MKKEKKKMKLMMMEKEKKRTKKKYRKKKEEEEKINEVDEDKGKNKEVEEEEGKQMKLRMMGSKLSMHTLPGHFQPNATGHSIIRSAMGKSFYSFMTILKANGLEDFFRNSCFSR</sequence>
<comment type="caution">
    <text evidence="2">The sequence shown here is derived from an EMBL/GenBank/DDBJ whole genome shotgun (WGS) entry which is preliminary data.</text>
</comment>
<keyword evidence="3" id="KW-1185">Reference proteome</keyword>
<dbReference type="EMBL" id="JACXVP010000001">
    <property type="protein sequence ID" value="KAG5630093.1"/>
    <property type="molecule type" value="Genomic_DNA"/>
</dbReference>
<evidence type="ECO:0000313" key="3">
    <source>
        <dbReference type="Proteomes" id="UP000824120"/>
    </source>
</evidence>
<gene>
    <name evidence="2" type="ORF">H5410_001810</name>
</gene>